<feature type="domain" description="NADP-dependent oxidoreductase" evidence="1">
    <location>
        <begin position="51"/>
        <end position="223"/>
    </location>
</feature>
<accession>A0A4V2J3I7</accession>
<dbReference type="EMBL" id="SIRE01000023">
    <property type="protein sequence ID" value="TBL72681.1"/>
    <property type="molecule type" value="Genomic_DNA"/>
</dbReference>
<dbReference type="Proteomes" id="UP000293142">
    <property type="component" value="Unassembled WGS sequence"/>
</dbReference>
<evidence type="ECO:0000313" key="2">
    <source>
        <dbReference type="EMBL" id="TBL72681.1"/>
    </source>
</evidence>
<dbReference type="GO" id="GO:0016491">
    <property type="term" value="F:oxidoreductase activity"/>
    <property type="evidence" value="ECO:0007669"/>
    <property type="project" value="InterPro"/>
</dbReference>
<dbReference type="RefSeq" id="WP_131016868.1">
    <property type="nucleotide sequence ID" value="NZ_SIRE01000023.1"/>
</dbReference>
<reference evidence="2 3" key="1">
    <citation type="submission" date="2019-02" db="EMBL/GenBank/DDBJ databases">
        <title>Paenibacillus sp. nov., isolated from surface-sterilized tissue of Thalictrum simplex L.</title>
        <authorList>
            <person name="Tuo L."/>
        </authorList>
    </citation>
    <scope>NUCLEOTIDE SEQUENCE [LARGE SCALE GENOMIC DNA]</scope>
    <source>
        <strain evidence="2 3">N2SHLJ1</strain>
    </source>
</reference>
<dbReference type="InterPro" id="IPR036812">
    <property type="entry name" value="NAD(P)_OxRdtase_dom_sf"/>
</dbReference>
<evidence type="ECO:0000259" key="1">
    <source>
        <dbReference type="Pfam" id="PF00248"/>
    </source>
</evidence>
<dbReference type="SUPFAM" id="SSF51430">
    <property type="entry name" value="NAD(P)-linked oxidoreductase"/>
    <property type="match status" value="1"/>
</dbReference>
<dbReference type="InterPro" id="IPR020471">
    <property type="entry name" value="AKR"/>
</dbReference>
<proteinExistence type="predicted"/>
<organism evidence="2 3">
    <name type="scientific">Paenibacillus thalictri</name>
    <dbReference type="NCBI Taxonomy" id="2527873"/>
    <lineage>
        <taxon>Bacteria</taxon>
        <taxon>Bacillati</taxon>
        <taxon>Bacillota</taxon>
        <taxon>Bacilli</taxon>
        <taxon>Bacillales</taxon>
        <taxon>Paenibacillaceae</taxon>
        <taxon>Paenibacillus</taxon>
    </lineage>
</organism>
<sequence length="497" mass="54460">MNPGKASSAATAEWAAYHPAVGYKRFGGTRLTVSAAGFGSYRIDAAVELHRAALRYSLLQGINLVDTSANYGDGASERLIGEVLTELLSAGELRRDQLVIVSKVGYLQGANYRLSQRLKQEGRPFPELVEYGAGLEHCVHPEFIEEQLTRSLDRLQLEQLDGYLLHNPEYYLNWAAQHGMPKDEARREYMRRIEAAFRHLEREADRGRIAFYGVSSNTFPAAAEDYAHTALDELWDIAERISKAHRFRCIQLPANLLETGAFTERNQRGGATAAEFAREKELAVLVNRPLNAFAGHRLIRLADVPSSPEAGAADVEAGLARLQTLERTLAADLLPRIAGDAASAAVTGSSTLAHWRQYGAYAAWMDGLRQRIVPAVQRQMAPLLALAQNAPELDRWSREYVSEINHAIKQASLVYQSEARRDAEAISARAAAADPDWADAGSLSRLAIRALRTSDSVSCVLVGMRSEAYVRDVLAELGSPAADKPRGAAWSRLGGGV</sequence>
<evidence type="ECO:0000313" key="3">
    <source>
        <dbReference type="Proteomes" id="UP000293142"/>
    </source>
</evidence>
<dbReference type="PANTHER" id="PTHR42686">
    <property type="entry name" value="GH17980P-RELATED"/>
    <property type="match status" value="1"/>
</dbReference>
<dbReference type="Gene3D" id="3.20.20.100">
    <property type="entry name" value="NADP-dependent oxidoreductase domain"/>
    <property type="match status" value="1"/>
</dbReference>
<dbReference type="OrthoDB" id="9804790at2"/>
<dbReference type="AlphaFoldDB" id="A0A4V2J3I7"/>
<gene>
    <name evidence="2" type="ORF">EYB31_28445</name>
</gene>
<dbReference type="CDD" id="cd19099">
    <property type="entry name" value="AKR_unchar"/>
    <property type="match status" value="1"/>
</dbReference>
<dbReference type="PANTHER" id="PTHR42686:SF1">
    <property type="entry name" value="GH17980P-RELATED"/>
    <property type="match status" value="1"/>
</dbReference>
<dbReference type="InterPro" id="IPR023210">
    <property type="entry name" value="NADP_OxRdtase_dom"/>
</dbReference>
<name>A0A4V2J3I7_9BACL</name>
<comment type="caution">
    <text evidence="2">The sequence shown here is derived from an EMBL/GenBank/DDBJ whole genome shotgun (WGS) entry which is preliminary data.</text>
</comment>
<dbReference type="GO" id="GO:0005829">
    <property type="term" value="C:cytosol"/>
    <property type="evidence" value="ECO:0007669"/>
    <property type="project" value="TreeGrafter"/>
</dbReference>
<protein>
    <submittedName>
        <fullName evidence="2">Aldo/keto reductase</fullName>
    </submittedName>
</protein>
<keyword evidence="3" id="KW-1185">Reference proteome</keyword>
<dbReference type="Pfam" id="PF00248">
    <property type="entry name" value="Aldo_ket_red"/>
    <property type="match status" value="1"/>
</dbReference>